<dbReference type="AlphaFoldDB" id="A0A1Q5QAC3"/>
<feature type="compositionally biased region" description="Low complexity" evidence="1">
    <location>
        <begin position="165"/>
        <end position="180"/>
    </location>
</feature>
<dbReference type="GeneID" id="31001397"/>
<dbReference type="InterPro" id="IPR056722">
    <property type="entry name" value="DUF7820"/>
</dbReference>
<dbReference type="PANTHER" id="PTHR42078:SF1">
    <property type="entry name" value="GLUCAN 1, 4-ALPHA-GLUCOSIDASE"/>
    <property type="match status" value="1"/>
</dbReference>
<dbReference type="OrthoDB" id="514070at2759"/>
<feature type="region of interest" description="Disordered" evidence="1">
    <location>
        <begin position="1"/>
        <end position="187"/>
    </location>
</feature>
<name>A0A1Q5QAC3_TALAT</name>
<feature type="compositionally biased region" description="Low complexity" evidence="1">
    <location>
        <begin position="65"/>
        <end position="74"/>
    </location>
</feature>
<feature type="compositionally biased region" description="Low complexity" evidence="1">
    <location>
        <begin position="615"/>
        <end position="636"/>
    </location>
</feature>
<comment type="caution">
    <text evidence="4">The sequence shown here is derived from an EMBL/GenBank/DDBJ whole genome shotgun (WGS) entry which is preliminary data.</text>
</comment>
<feature type="compositionally biased region" description="Polar residues" evidence="1">
    <location>
        <begin position="343"/>
        <end position="371"/>
    </location>
</feature>
<feature type="compositionally biased region" description="Basic and acidic residues" evidence="1">
    <location>
        <begin position="1"/>
        <end position="12"/>
    </location>
</feature>
<keyword evidence="2" id="KW-1133">Transmembrane helix</keyword>
<keyword evidence="5" id="KW-1185">Reference proteome</keyword>
<evidence type="ECO:0000256" key="2">
    <source>
        <dbReference type="SAM" id="Phobius"/>
    </source>
</evidence>
<feature type="transmembrane region" description="Helical" evidence="2">
    <location>
        <begin position="390"/>
        <end position="414"/>
    </location>
</feature>
<feature type="compositionally biased region" description="Polar residues" evidence="1">
    <location>
        <begin position="88"/>
        <end position="99"/>
    </location>
</feature>
<feature type="compositionally biased region" description="Acidic residues" evidence="1">
    <location>
        <begin position="130"/>
        <end position="140"/>
    </location>
</feature>
<keyword evidence="2" id="KW-0472">Membrane</keyword>
<keyword evidence="2" id="KW-0812">Transmembrane</keyword>
<dbReference type="RefSeq" id="XP_020122830.1">
    <property type="nucleotide sequence ID" value="XM_020261329.1"/>
</dbReference>
<dbReference type="Pfam" id="PF25130">
    <property type="entry name" value="DUF7820"/>
    <property type="match status" value="1"/>
</dbReference>
<evidence type="ECO:0000313" key="5">
    <source>
        <dbReference type="Proteomes" id="UP000214365"/>
    </source>
</evidence>
<feature type="compositionally biased region" description="Polar residues" evidence="1">
    <location>
        <begin position="141"/>
        <end position="158"/>
    </location>
</feature>
<proteinExistence type="predicted"/>
<evidence type="ECO:0000313" key="4">
    <source>
        <dbReference type="EMBL" id="OKL62709.1"/>
    </source>
</evidence>
<reference evidence="4 5" key="1">
    <citation type="submission" date="2015-06" db="EMBL/GenBank/DDBJ databases">
        <title>Talaromyces atroroseus IBT 11181 draft genome.</title>
        <authorList>
            <person name="Rasmussen K.B."/>
            <person name="Rasmussen S."/>
            <person name="Petersen B."/>
            <person name="Sicheritz-Ponten T."/>
            <person name="Mortensen U.H."/>
            <person name="Thrane U."/>
        </authorList>
    </citation>
    <scope>NUCLEOTIDE SEQUENCE [LARGE SCALE GENOMIC DNA]</scope>
    <source>
        <strain evidence="4 5">IBT 11181</strain>
    </source>
</reference>
<feature type="region of interest" description="Disordered" evidence="1">
    <location>
        <begin position="615"/>
        <end position="652"/>
    </location>
</feature>
<dbReference type="EMBL" id="LFMY01000002">
    <property type="protein sequence ID" value="OKL62709.1"/>
    <property type="molecule type" value="Genomic_DNA"/>
</dbReference>
<dbReference type="STRING" id="1441469.A0A1Q5QAC3"/>
<gene>
    <name evidence="4" type="ORF">UA08_01642</name>
</gene>
<dbReference type="PANTHER" id="PTHR42078">
    <property type="entry name" value="GLUCAN 1, 4-ALPHA-GLUCOSIDASE"/>
    <property type="match status" value="1"/>
</dbReference>
<protein>
    <recommendedName>
        <fullName evidence="3">DUF7820 domain-containing protein</fullName>
    </recommendedName>
</protein>
<feature type="domain" description="DUF7820" evidence="3">
    <location>
        <begin position="435"/>
        <end position="693"/>
    </location>
</feature>
<organism evidence="4 5">
    <name type="scientific">Talaromyces atroroseus</name>
    <dbReference type="NCBI Taxonomy" id="1441469"/>
    <lineage>
        <taxon>Eukaryota</taxon>
        <taxon>Fungi</taxon>
        <taxon>Dikarya</taxon>
        <taxon>Ascomycota</taxon>
        <taxon>Pezizomycotina</taxon>
        <taxon>Eurotiomycetes</taxon>
        <taxon>Eurotiomycetidae</taxon>
        <taxon>Eurotiales</taxon>
        <taxon>Trichocomaceae</taxon>
        <taxon>Talaromyces</taxon>
        <taxon>Talaromyces sect. Trachyspermi</taxon>
    </lineage>
</organism>
<evidence type="ECO:0000259" key="3">
    <source>
        <dbReference type="Pfam" id="PF25130"/>
    </source>
</evidence>
<feature type="region of interest" description="Disordered" evidence="1">
    <location>
        <begin position="263"/>
        <end position="375"/>
    </location>
</feature>
<dbReference type="Proteomes" id="UP000214365">
    <property type="component" value="Unassembled WGS sequence"/>
</dbReference>
<sequence>MAGHNDGPRDSIDSSLPQMVDMVPADGSLFRPPHTRQSSNPNVFSDDYTIDSVDAPLFSNHRRSASISSLDSASTIEPRYHNLPKPGTESNSARANSRPNQPPVVSPQQSEESLPLHRTASYRSEASTTPDEDADLDPFTDDQSPSHTTTAAAANRPSSIRKDVTSMNRRSVVSTTSTRSGYNPLPRAMSPYRGATGPSHPYAMYPQVGVSRAASVATVSSIRRADSPMRGRTAPQHPYGMYPQIIDYEEDLGDQPIPVGFSAAGGLQSHQASSPEADDVGDIVGPDGHLEQLPPYSRYPDGVVRPMTGRGPASIASDMRGQSERYQDEPSAPATATARPDASSRTLINVDSSEPLHPSTSQSDRSSTLVETMSEKINRKGRQKCCGAPIWLIVVLLMAMVVCALLGGVIGGVLGERAATRRAQSTGTATASVVTVTYTSDVSPYTATPTGFAALPTGNYQVPWTTTNVSKFCIGASNQMAAWSCQVMDPLSILVQGVIEASSVTVKEPGIQNDQFNYGAQLPYDIEPAKQNLSMMIDKEDPQLGPALFFQTLFNKLVIVEDTQDIQSKRSINERDSANSNGFVQGENAGNGAKPWFCWWNQTQIETFIYINQTQDTTGSSSPSSSSTQAIPVSTSAAGAGSSKRDTTIPGYYPRKVKIKENRVNPNAPQAYCQQMQVNSDNSVTPIHGQTFKINESITTHAYSQQSSQVPCYCEWLT</sequence>
<evidence type="ECO:0000256" key="1">
    <source>
        <dbReference type="SAM" id="MobiDB-lite"/>
    </source>
</evidence>
<accession>A0A1Q5QAC3</accession>